<sequence>MTQDTLIPVNIVIGDRTYRIKIRPEDEEAVRNTVKVINEKVVEFKTQFSAKDMQDYVAMVLVWYATEQSQQTKSNLDIQAVTDKLLQLESLIDKTTGDIN</sequence>
<dbReference type="AlphaFoldDB" id="A0A0C1KYR1"/>
<dbReference type="EMBL" id="JSVC01000027">
    <property type="protein sequence ID" value="KIC92842.1"/>
    <property type="molecule type" value="Genomic_DNA"/>
</dbReference>
<comment type="caution">
    <text evidence="1">The sequence shown here is derived from an EMBL/GenBank/DDBJ whole genome shotgun (WGS) entry which is preliminary data.</text>
</comment>
<evidence type="ECO:0000313" key="2">
    <source>
        <dbReference type="Proteomes" id="UP000031408"/>
    </source>
</evidence>
<protein>
    <recommendedName>
        <fullName evidence="3">Cell division protein ZapA</fullName>
    </recommendedName>
</protein>
<dbReference type="Pfam" id="PF05164">
    <property type="entry name" value="ZapA"/>
    <property type="match status" value="1"/>
</dbReference>
<name>A0A0C1KYR1_9BACT</name>
<dbReference type="InterPro" id="IPR036192">
    <property type="entry name" value="Cell_div_ZapA-like_sf"/>
</dbReference>
<keyword evidence="2" id="KW-1185">Reference proteome</keyword>
<dbReference type="OrthoDB" id="1495773at2"/>
<evidence type="ECO:0000313" key="1">
    <source>
        <dbReference type="EMBL" id="KIC92842.1"/>
    </source>
</evidence>
<reference evidence="1 2" key="1">
    <citation type="submission" date="2014-11" db="EMBL/GenBank/DDBJ databases">
        <title>Genome sequence of Flavihumibacter solisilvae 3-3.</title>
        <authorList>
            <person name="Zhou G."/>
            <person name="Li M."/>
            <person name="Wang G."/>
        </authorList>
    </citation>
    <scope>NUCLEOTIDE SEQUENCE [LARGE SCALE GENOMIC DNA]</scope>
    <source>
        <strain evidence="1 2">3-3</strain>
    </source>
</reference>
<gene>
    <name evidence="1" type="ORF">OI18_20705</name>
</gene>
<proteinExistence type="predicted"/>
<accession>A0A0C1KYR1</accession>
<evidence type="ECO:0008006" key="3">
    <source>
        <dbReference type="Google" id="ProtNLM"/>
    </source>
</evidence>
<organism evidence="1 2">
    <name type="scientific">Flavihumibacter solisilvae</name>
    <dbReference type="NCBI Taxonomy" id="1349421"/>
    <lineage>
        <taxon>Bacteria</taxon>
        <taxon>Pseudomonadati</taxon>
        <taxon>Bacteroidota</taxon>
        <taxon>Chitinophagia</taxon>
        <taxon>Chitinophagales</taxon>
        <taxon>Chitinophagaceae</taxon>
        <taxon>Flavihumibacter</taxon>
    </lineage>
</organism>
<dbReference type="STRING" id="1349421.OI18_20705"/>
<dbReference type="Proteomes" id="UP000031408">
    <property type="component" value="Unassembled WGS sequence"/>
</dbReference>
<dbReference type="RefSeq" id="WP_039143511.1">
    <property type="nucleotide sequence ID" value="NZ_JSVC01000027.1"/>
</dbReference>
<dbReference type="SUPFAM" id="SSF102829">
    <property type="entry name" value="Cell division protein ZapA-like"/>
    <property type="match status" value="1"/>
</dbReference>
<dbReference type="InterPro" id="IPR007838">
    <property type="entry name" value="Cell_div_ZapA-like"/>
</dbReference>